<proteinExistence type="predicted"/>
<keyword evidence="3" id="KW-1185">Reference proteome</keyword>
<comment type="caution">
    <text evidence="2">The sequence shown here is derived from an EMBL/GenBank/DDBJ whole genome shotgun (WGS) entry which is preliminary data.</text>
</comment>
<organism evidence="2 3">
    <name type="scientific">Sphingomonas cremea</name>
    <dbReference type="NCBI Taxonomy" id="2904799"/>
    <lineage>
        <taxon>Bacteria</taxon>
        <taxon>Pseudomonadati</taxon>
        <taxon>Pseudomonadota</taxon>
        <taxon>Alphaproteobacteria</taxon>
        <taxon>Sphingomonadales</taxon>
        <taxon>Sphingomonadaceae</taxon>
        <taxon>Sphingomonas</taxon>
    </lineage>
</organism>
<feature type="signal peptide" evidence="1">
    <location>
        <begin position="1"/>
        <end position="33"/>
    </location>
</feature>
<dbReference type="RefSeq" id="WP_235066942.1">
    <property type="nucleotide sequence ID" value="NZ_JAKFGM010000001.1"/>
</dbReference>
<evidence type="ECO:0000313" key="2">
    <source>
        <dbReference type="EMBL" id="MCF2514480.1"/>
    </source>
</evidence>
<dbReference type="AlphaFoldDB" id="A0A9X1TWV8"/>
<protein>
    <submittedName>
        <fullName evidence="2">PDZ domain-containing protein</fullName>
    </submittedName>
</protein>
<evidence type="ECO:0000313" key="3">
    <source>
        <dbReference type="Proteomes" id="UP001139410"/>
    </source>
</evidence>
<reference evidence="2" key="1">
    <citation type="submission" date="2022-01" db="EMBL/GenBank/DDBJ databases">
        <authorList>
            <person name="Jo J.-H."/>
            <person name="Im W.-T."/>
        </authorList>
    </citation>
    <scope>NUCLEOTIDE SEQUENCE</scope>
    <source>
        <strain evidence="2">G124</strain>
    </source>
</reference>
<dbReference type="SUPFAM" id="SSF50156">
    <property type="entry name" value="PDZ domain-like"/>
    <property type="match status" value="1"/>
</dbReference>
<dbReference type="Proteomes" id="UP001139410">
    <property type="component" value="Unassembled WGS sequence"/>
</dbReference>
<dbReference type="SUPFAM" id="SSF52096">
    <property type="entry name" value="ClpP/crotonase"/>
    <property type="match status" value="1"/>
</dbReference>
<sequence>MRSTKAGSTSSPRRRTNIPAILMFANLAGGALAQTGQTASDYAIDARALEPLIAANYAYLDHLPNGSVPSSPKLIAERDAVHDRDSLLHYAEDMMASLADHHAITGSSFGDSWAVVPTYSDLWIVMDSQGYVVDAVRENSPASAAGIRPGDHLTKIGTQPVAEAVAQFWSALGLEQTPERSAFAARVLAAGRRDRQRQLVFDGVGGRRAVTLDNLYVKSADMPPLTVLRNGRGDTEIRLNNSLGENGTIAAFDAAMSAIPTGSRLILDLSDTPSGGNTTVARAIMGWFVDRPVSYQIHQLPAEERETGIPRQWIEQVLPRPGKYYRGPVEIKVGRWTGSMGEGLAIGLQAIGKPLCGGGMAGLKGAVYDFPLPATGMVVKFPAERLYTVSGTPREAVVPRACQPH</sequence>
<keyword evidence="1" id="KW-0732">Signal</keyword>
<dbReference type="Gene3D" id="2.30.42.10">
    <property type="match status" value="1"/>
</dbReference>
<evidence type="ECO:0000256" key="1">
    <source>
        <dbReference type="SAM" id="SignalP"/>
    </source>
</evidence>
<feature type="chain" id="PRO_5040768535" evidence="1">
    <location>
        <begin position="34"/>
        <end position="405"/>
    </location>
</feature>
<dbReference type="EMBL" id="JAKFGM010000001">
    <property type="protein sequence ID" value="MCF2514480.1"/>
    <property type="molecule type" value="Genomic_DNA"/>
</dbReference>
<gene>
    <name evidence="2" type="ORF">LVY65_05290</name>
</gene>
<accession>A0A9X1TWV8</accession>
<dbReference type="InterPro" id="IPR029045">
    <property type="entry name" value="ClpP/crotonase-like_dom_sf"/>
</dbReference>
<dbReference type="InterPro" id="IPR036034">
    <property type="entry name" value="PDZ_sf"/>
</dbReference>
<dbReference type="Gene3D" id="3.90.226.10">
    <property type="entry name" value="2-enoyl-CoA Hydratase, Chain A, domain 1"/>
    <property type="match status" value="1"/>
</dbReference>
<name>A0A9X1TWV8_9SPHN</name>